<dbReference type="EMBL" id="BOQP01000040">
    <property type="protein sequence ID" value="GIM79842.1"/>
    <property type="molecule type" value="Genomic_DNA"/>
</dbReference>
<organism evidence="3 4">
    <name type="scientific">Winogradskya consettensis</name>
    <dbReference type="NCBI Taxonomy" id="113560"/>
    <lineage>
        <taxon>Bacteria</taxon>
        <taxon>Bacillati</taxon>
        <taxon>Actinomycetota</taxon>
        <taxon>Actinomycetes</taxon>
        <taxon>Micromonosporales</taxon>
        <taxon>Micromonosporaceae</taxon>
        <taxon>Winogradskya</taxon>
    </lineage>
</organism>
<evidence type="ECO:0000313" key="4">
    <source>
        <dbReference type="Proteomes" id="UP000680865"/>
    </source>
</evidence>
<proteinExistence type="predicted"/>
<name>A0A919VXY3_9ACTN</name>
<dbReference type="AlphaFoldDB" id="A0A919VXY3"/>
<evidence type="ECO:0000259" key="1">
    <source>
        <dbReference type="Pfam" id="PF13936"/>
    </source>
</evidence>
<dbReference type="Pfam" id="PF18739">
    <property type="entry name" value="HEPN_Apea"/>
    <property type="match status" value="1"/>
</dbReference>
<evidence type="ECO:0000313" key="3">
    <source>
        <dbReference type="EMBL" id="GIM79842.1"/>
    </source>
</evidence>
<keyword evidence="4" id="KW-1185">Reference proteome</keyword>
<sequence>MPAVRVMLTSIDREEISRGMAEGLLYKEIGVRIGRDPSIVSREVARHGGRAGYRAVAAGTAAAAARGWPKLFAVERSPELRTVVIERLREGLHRALVGKGEHMPKKKFDRLRRAVREQLVSPDHYKWFNSVMAHANDFDLDRRLRDLAAELGDLAYFLVGGDVGRWVTAVKKARNSLTHLDEAQRKFDGADLLWLAESMFYVTTLCLLLHTGLKPERLPGIMRHIDRWNDVGRLEGVVDRVAGELPRA</sequence>
<evidence type="ECO:0000259" key="2">
    <source>
        <dbReference type="Pfam" id="PF18739"/>
    </source>
</evidence>
<dbReference type="InterPro" id="IPR041229">
    <property type="entry name" value="HEPN_Apea"/>
</dbReference>
<protein>
    <submittedName>
        <fullName evidence="3">Uncharacterized protein</fullName>
    </submittedName>
</protein>
<reference evidence="3" key="1">
    <citation type="submission" date="2021-03" db="EMBL/GenBank/DDBJ databases">
        <title>Whole genome shotgun sequence of Actinoplanes consettensis NBRC 14913.</title>
        <authorList>
            <person name="Komaki H."/>
            <person name="Tamura T."/>
        </authorList>
    </citation>
    <scope>NUCLEOTIDE SEQUENCE</scope>
    <source>
        <strain evidence="3">NBRC 14913</strain>
    </source>
</reference>
<dbReference type="InterPro" id="IPR025246">
    <property type="entry name" value="IS30-like_HTH"/>
</dbReference>
<comment type="caution">
    <text evidence="3">The sequence shown here is derived from an EMBL/GenBank/DDBJ whole genome shotgun (WGS) entry which is preliminary data.</text>
</comment>
<dbReference type="Pfam" id="PF13936">
    <property type="entry name" value="HTH_38"/>
    <property type="match status" value="1"/>
</dbReference>
<feature type="domain" description="Transposase IS30-like HTH" evidence="1">
    <location>
        <begin position="8"/>
        <end position="47"/>
    </location>
</feature>
<accession>A0A919VXY3</accession>
<dbReference type="Proteomes" id="UP000680865">
    <property type="component" value="Unassembled WGS sequence"/>
</dbReference>
<feature type="domain" description="Apea-like HEPN" evidence="2">
    <location>
        <begin position="90"/>
        <end position="215"/>
    </location>
</feature>
<gene>
    <name evidence="3" type="ORF">Aco04nite_67570</name>
</gene>